<keyword evidence="7 9" id="KW-0234">DNA repair</keyword>
<evidence type="ECO:0000313" key="13">
    <source>
        <dbReference type="Proteomes" id="UP000262825"/>
    </source>
</evidence>
<dbReference type="Pfam" id="PF03849">
    <property type="entry name" value="Tfb2"/>
    <property type="match status" value="1"/>
</dbReference>
<keyword evidence="6 9" id="KW-0804">Transcription</keyword>
<dbReference type="OrthoDB" id="364513at2759"/>
<evidence type="ECO:0000256" key="3">
    <source>
        <dbReference type="ARBA" id="ARBA00007132"/>
    </source>
</evidence>
<organism evidence="12 13">
    <name type="scientific">Saccharomycodes ludwigii</name>
    <dbReference type="NCBI Taxonomy" id="36035"/>
    <lineage>
        <taxon>Eukaryota</taxon>
        <taxon>Fungi</taxon>
        <taxon>Dikarya</taxon>
        <taxon>Ascomycota</taxon>
        <taxon>Saccharomycotina</taxon>
        <taxon>Saccharomycetes</taxon>
        <taxon>Saccharomycodales</taxon>
        <taxon>Saccharomycodaceae</taxon>
        <taxon>Saccharomycodes</taxon>
    </lineage>
</organism>
<comment type="similarity">
    <text evidence="3 9">Belongs to the TFB2 family.</text>
</comment>
<evidence type="ECO:0000256" key="9">
    <source>
        <dbReference type="RuleBase" id="RU364024"/>
    </source>
</evidence>
<protein>
    <recommendedName>
        <fullName evidence="9">RNA polymerase II transcription factor B subunit 2</fullName>
    </recommendedName>
</protein>
<proteinExistence type="inferred from homology"/>
<comment type="function">
    <text evidence="9">Component of the general transcription and DNA repair factor IIH (TFIIH) core complex which is involved in general and transcription-coupled nucleotide excision repair (NER) of damaged DNA.</text>
</comment>
<reference evidence="13" key="1">
    <citation type="submission" date="2018-06" db="EMBL/GenBank/DDBJ databases">
        <authorList>
            <person name="Guldener U."/>
        </authorList>
    </citation>
    <scope>NUCLEOTIDE SEQUENCE [LARGE SCALE GENOMIC DNA]</scope>
    <source>
        <strain evidence="13">UTAD17</strain>
    </source>
</reference>
<evidence type="ECO:0000256" key="8">
    <source>
        <dbReference type="ARBA" id="ARBA00023242"/>
    </source>
</evidence>
<dbReference type="NCBIfam" id="TIGR00625">
    <property type="entry name" value="tfb2"/>
    <property type="match status" value="1"/>
</dbReference>
<evidence type="ECO:0000256" key="2">
    <source>
        <dbReference type="ARBA" id="ARBA00004123"/>
    </source>
</evidence>
<evidence type="ECO:0000256" key="4">
    <source>
        <dbReference type="ARBA" id="ARBA00022763"/>
    </source>
</evidence>
<dbReference type="Pfam" id="PF18307">
    <property type="entry name" value="Tfb2_C"/>
    <property type="match status" value="1"/>
</dbReference>
<dbReference type="InterPro" id="IPR004598">
    <property type="entry name" value="TFIIH_p52/Tfb2"/>
</dbReference>
<evidence type="ECO:0000259" key="11">
    <source>
        <dbReference type="Pfam" id="PF18307"/>
    </source>
</evidence>
<dbReference type="InterPro" id="IPR040662">
    <property type="entry name" value="Tfb2_C"/>
</dbReference>
<dbReference type="GO" id="GO:0003690">
    <property type="term" value="F:double-stranded DNA binding"/>
    <property type="evidence" value="ECO:0007669"/>
    <property type="project" value="TreeGrafter"/>
</dbReference>
<dbReference type="Gene3D" id="3.30.70.2610">
    <property type="match status" value="1"/>
</dbReference>
<dbReference type="GO" id="GO:0006289">
    <property type="term" value="P:nucleotide-excision repair"/>
    <property type="evidence" value="ECO:0007669"/>
    <property type="project" value="InterPro"/>
</dbReference>
<evidence type="ECO:0000256" key="1">
    <source>
        <dbReference type="ARBA" id="ARBA00002817"/>
    </source>
</evidence>
<gene>
    <name evidence="12" type="ORF">SCODWIG_03055</name>
</gene>
<dbReference type="GO" id="GO:0005675">
    <property type="term" value="C:transcription factor TFIIH holo complex"/>
    <property type="evidence" value="ECO:0007669"/>
    <property type="project" value="TreeGrafter"/>
</dbReference>
<dbReference type="PANTHER" id="PTHR13152:SF0">
    <property type="entry name" value="GENERAL TRANSCRIPTION FACTOR IIH SUBUNIT 4"/>
    <property type="match status" value="1"/>
</dbReference>
<feature type="compositionally biased region" description="Acidic residues" evidence="10">
    <location>
        <begin position="330"/>
        <end position="342"/>
    </location>
</feature>
<comment type="subcellular location">
    <subcellularLocation>
        <location evidence="2 9">Nucleus</location>
    </subcellularLocation>
</comment>
<evidence type="ECO:0000313" key="12">
    <source>
        <dbReference type="EMBL" id="SSD61294.1"/>
    </source>
</evidence>
<dbReference type="GO" id="GO:0006366">
    <property type="term" value="P:transcription by RNA polymerase II"/>
    <property type="evidence" value="ECO:0007669"/>
    <property type="project" value="UniProtKB-ARBA"/>
</dbReference>
<feature type="domain" description="Transcription factor Tfb2 C-terminal" evidence="11">
    <location>
        <begin position="453"/>
        <end position="520"/>
    </location>
</feature>
<comment type="function">
    <text evidence="1">Component of the general transcription and DNA repair factor IIH (TFIIH) core complex, which is involved in general and transcription-coupled nucleotide excision repair (NER) of damaged DNA and, when complexed to TFIIK, in RNA transcription by RNA polymerase II. In NER, TFIIH acts by opening DNA around the lesion to allow the excision of the damaged oligonucleotide and its replacement by a new DNA fragment. In transcription, TFIIH has an essential role in transcription initiation. When the pre-initiation complex (PIC) has been established, TFIIH is required for promoter opening and promoter escape. Phosphorylation of the C-terminal tail (CTD) of the largest subunit of RNA polymerase II by the kinase module TFIIK controls the initiation of transcription.</text>
</comment>
<dbReference type="PANTHER" id="PTHR13152">
    <property type="entry name" value="TFIIH, POLYPEPTIDE 4"/>
    <property type="match status" value="1"/>
</dbReference>
<keyword evidence="5 9" id="KW-0805">Transcription regulation</keyword>
<dbReference type="AlphaFoldDB" id="A0A376B9T1"/>
<evidence type="ECO:0000256" key="10">
    <source>
        <dbReference type="SAM" id="MobiDB-lite"/>
    </source>
</evidence>
<keyword evidence="8 9" id="KW-0539">Nucleus</keyword>
<sequence length="529" mass="60017">MSTNNLFKATVLEYLEGLSQNVQSRLYESPAACLAIYRILPQLAKFLIMSMVFNHEDVLLRDLNKWVKEQGQFEFDEAIKTMSSLHILKEISKNPVQVNLNPIFKNSFRNSLTGGEVHDSFGIPVDDDGTITTESLDKYAADKWETILHFMVGTPGMKSPSETVLSLLLHSGLMLEEESDYELKITNEGFQFLLQEINVQIWSLLLQYLKMAESIQMDPVEVLNFIFMLGSLELGQSYSVKGLTETQKKLLKDMTDYGLIYQTTFNSLKFYPTRLAIILTSDSMTIRSASMAMNSVLKKAANYINYNDTAYNKNNTANTDADATNNLDKEDADAENNNGEEVDGNGSIVEGALIIETNFKLYSYSNSPLQIAILGLFVHLKTRFANMVAGQVTRESIRRALRNGITAEQIIAYLETHAHPQMVRLAENNLEKKLALDANCNETLEILPPTVVDQIKLWQLELDRITNYDGYLYSTFDTTEEYQQLVTYANDIGVLIWKSDRKKVFFIENEGNSQVVEYAKRLLSRKDSI</sequence>
<keyword evidence="13" id="KW-1185">Reference proteome</keyword>
<evidence type="ECO:0000256" key="7">
    <source>
        <dbReference type="ARBA" id="ARBA00023204"/>
    </source>
</evidence>
<keyword evidence="4 9" id="KW-0227">DNA damage</keyword>
<feature type="region of interest" description="Disordered" evidence="10">
    <location>
        <begin position="314"/>
        <end position="342"/>
    </location>
</feature>
<accession>A0A376B9T1</accession>
<evidence type="ECO:0000256" key="6">
    <source>
        <dbReference type="ARBA" id="ARBA00023163"/>
    </source>
</evidence>
<dbReference type="Proteomes" id="UP000262825">
    <property type="component" value="Unassembled WGS sequence"/>
</dbReference>
<dbReference type="GO" id="GO:0001671">
    <property type="term" value="F:ATPase activator activity"/>
    <property type="evidence" value="ECO:0007669"/>
    <property type="project" value="InterPro"/>
</dbReference>
<evidence type="ECO:0000256" key="5">
    <source>
        <dbReference type="ARBA" id="ARBA00023015"/>
    </source>
</evidence>
<feature type="compositionally biased region" description="Low complexity" evidence="10">
    <location>
        <begin position="314"/>
        <end position="326"/>
    </location>
</feature>
<dbReference type="EMBL" id="UFAJ01000641">
    <property type="protein sequence ID" value="SSD61294.1"/>
    <property type="molecule type" value="Genomic_DNA"/>
</dbReference>
<dbReference type="FunFam" id="3.30.70.2610:FF:000001">
    <property type="entry name" value="General transcription factor IIH subunit 4"/>
    <property type="match status" value="1"/>
</dbReference>
<dbReference type="GO" id="GO:0000439">
    <property type="term" value="C:transcription factor TFIIH core complex"/>
    <property type="evidence" value="ECO:0007669"/>
    <property type="project" value="InterPro"/>
</dbReference>
<name>A0A376B9T1_9ASCO</name>
<dbReference type="VEuPathDB" id="FungiDB:SCODWIG_03055"/>